<name>A0A4Q9MU55_9APHY</name>
<evidence type="ECO:0000256" key="1">
    <source>
        <dbReference type="SAM" id="MobiDB-lite"/>
    </source>
</evidence>
<dbReference type="AlphaFoldDB" id="A0A4Q9MU55"/>
<gene>
    <name evidence="2" type="ORF">BD311DRAFT_119966</name>
</gene>
<protein>
    <submittedName>
        <fullName evidence="2">Uncharacterized protein</fullName>
    </submittedName>
</protein>
<accession>A0A4Q9MU55</accession>
<reference evidence="2" key="1">
    <citation type="submission" date="2019-01" db="EMBL/GenBank/DDBJ databases">
        <title>Draft genome sequences of three monokaryotic isolates of the white-rot basidiomycete fungus Dichomitus squalens.</title>
        <authorList>
            <consortium name="DOE Joint Genome Institute"/>
            <person name="Lopez S.C."/>
            <person name="Andreopoulos B."/>
            <person name="Pangilinan J."/>
            <person name="Lipzen A."/>
            <person name="Riley R."/>
            <person name="Ahrendt S."/>
            <person name="Ng V."/>
            <person name="Barry K."/>
            <person name="Daum C."/>
            <person name="Grigoriev I.V."/>
            <person name="Hilden K.S."/>
            <person name="Makela M.R."/>
            <person name="de Vries R.P."/>
        </authorList>
    </citation>
    <scope>NUCLEOTIDE SEQUENCE [LARGE SCALE GENOMIC DNA]</scope>
    <source>
        <strain evidence="2">OM18370.1</strain>
    </source>
</reference>
<feature type="region of interest" description="Disordered" evidence="1">
    <location>
        <begin position="83"/>
        <end position="103"/>
    </location>
</feature>
<dbReference type="EMBL" id="ML143399">
    <property type="protein sequence ID" value="TBU31470.1"/>
    <property type="molecule type" value="Genomic_DNA"/>
</dbReference>
<sequence length="152" mass="16060">MGPDTAGLSCPRCAVAKRAYSGVEGAVGLAGAGARGAGADTGPGAETELDGWECEVEVDGEDVDVVRLRRSCFIPRGVVQGGQSVQSSAKEKRRGYEGARHKGGARGSHYMLCEKAVGERTRRMKLSPGVVFSFLGRSEGYNDRLLISELKL</sequence>
<organism evidence="2">
    <name type="scientific">Dichomitus squalens</name>
    <dbReference type="NCBI Taxonomy" id="114155"/>
    <lineage>
        <taxon>Eukaryota</taxon>
        <taxon>Fungi</taxon>
        <taxon>Dikarya</taxon>
        <taxon>Basidiomycota</taxon>
        <taxon>Agaricomycotina</taxon>
        <taxon>Agaricomycetes</taxon>
        <taxon>Polyporales</taxon>
        <taxon>Polyporaceae</taxon>
        <taxon>Dichomitus</taxon>
    </lineage>
</organism>
<proteinExistence type="predicted"/>
<evidence type="ECO:0000313" key="2">
    <source>
        <dbReference type="EMBL" id="TBU31470.1"/>
    </source>
</evidence>
<dbReference type="Proteomes" id="UP000292957">
    <property type="component" value="Unassembled WGS sequence"/>
</dbReference>